<dbReference type="EMBL" id="CAJOBC010085857">
    <property type="protein sequence ID" value="CAF4336552.1"/>
    <property type="molecule type" value="Genomic_DNA"/>
</dbReference>
<dbReference type="Proteomes" id="UP000682733">
    <property type="component" value="Unassembled WGS sequence"/>
</dbReference>
<evidence type="ECO:0000256" key="2">
    <source>
        <dbReference type="SAM" id="Phobius"/>
    </source>
</evidence>
<dbReference type="Proteomes" id="UP000677228">
    <property type="component" value="Unassembled WGS sequence"/>
</dbReference>
<dbReference type="Proteomes" id="UP000663829">
    <property type="component" value="Unassembled WGS sequence"/>
</dbReference>
<keyword evidence="7" id="KW-1185">Reference proteome</keyword>
<evidence type="ECO:0000313" key="6">
    <source>
        <dbReference type="EMBL" id="CAF4336552.1"/>
    </source>
</evidence>
<comment type="caution">
    <text evidence="4">The sequence shown here is derived from an EMBL/GenBank/DDBJ whole genome shotgun (WGS) entry which is preliminary data.</text>
</comment>
<sequence length="107" mass="12139">MMISGQSNKKLSESPRTVLPGLSWKGLKQNYSLVPLLLITVCGVSIAGFSLLRWLIKNPSTSLTHHHSPGDRPEDKVETEEGYKNTKLIHIHDYRQIKHDPDRPKLD</sequence>
<dbReference type="InterPro" id="IPR010530">
    <property type="entry name" value="B12D"/>
</dbReference>
<feature type="compositionally biased region" description="Basic and acidic residues" evidence="1">
    <location>
        <begin position="68"/>
        <end position="82"/>
    </location>
</feature>
<dbReference type="EMBL" id="CAJNOK010012021">
    <property type="protein sequence ID" value="CAF1154036.1"/>
    <property type="molecule type" value="Genomic_DNA"/>
</dbReference>
<evidence type="ECO:0000313" key="7">
    <source>
        <dbReference type="Proteomes" id="UP000663829"/>
    </source>
</evidence>
<protein>
    <submittedName>
        <fullName evidence="4">Uncharacterized protein</fullName>
    </submittedName>
</protein>
<reference evidence="4" key="1">
    <citation type="submission" date="2021-02" db="EMBL/GenBank/DDBJ databases">
        <authorList>
            <person name="Nowell W R."/>
        </authorList>
    </citation>
    <scope>NUCLEOTIDE SEQUENCE</scope>
</reference>
<dbReference type="Pfam" id="PF06522">
    <property type="entry name" value="B12D"/>
    <property type="match status" value="1"/>
</dbReference>
<dbReference type="AlphaFoldDB" id="A0A815QXM6"/>
<feature type="transmembrane region" description="Helical" evidence="2">
    <location>
        <begin position="33"/>
        <end position="56"/>
    </location>
</feature>
<evidence type="ECO:0000313" key="5">
    <source>
        <dbReference type="EMBL" id="CAF3963819.1"/>
    </source>
</evidence>
<gene>
    <name evidence="4" type="ORF">GPM918_LOCUS35347</name>
    <name evidence="3" type="ORF">OVA965_LOCUS21751</name>
    <name evidence="6" type="ORF">SRO942_LOCUS36067</name>
    <name evidence="5" type="ORF">TMI583_LOCUS22463</name>
</gene>
<dbReference type="EMBL" id="CAJNOQ010020389">
    <property type="protein sequence ID" value="CAF1467865.1"/>
    <property type="molecule type" value="Genomic_DNA"/>
</dbReference>
<dbReference type="Proteomes" id="UP000681722">
    <property type="component" value="Unassembled WGS sequence"/>
</dbReference>
<evidence type="ECO:0000313" key="3">
    <source>
        <dbReference type="EMBL" id="CAF1154036.1"/>
    </source>
</evidence>
<evidence type="ECO:0000313" key="4">
    <source>
        <dbReference type="EMBL" id="CAF1467865.1"/>
    </source>
</evidence>
<dbReference type="EMBL" id="CAJOBA010032550">
    <property type="protein sequence ID" value="CAF3963819.1"/>
    <property type="molecule type" value="Genomic_DNA"/>
</dbReference>
<accession>A0A815QXM6</accession>
<keyword evidence="2" id="KW-0472">Membrane</keyword>
<keyword evidence="2" id="KW-1133">Transmembrane helix</keyword>
<keyword evidence="2" id="KW-0812">Transmembrane</keyword>
<organism evidence="4 7">
    <name type="scientific">Didymodactylos carnosus</name>
    <dbReference type="NCBI Taxonomy" id="1234261"/>
    <lineage>
        <taxon>Eukaryota</taxon>
        <taxon>Metazoa</taxon>
        <taxon>Spiralia</taxon>
        <taxon>Gnathifera</taxon>
        <taxon>Rotifera</taxon>
        <taxon>Eurotatoria</taxon>
        <taxon>Bdelloidea</taxon>
        <taxon>Philodinida</taxon>
        <taxon>Philodinidae</taxon>
        <taxon>Didymodactylos</taxon>
    </lineage>
</organism>
<evidence type="ECO:0000256" key="1">
    <source>
        <dbReference type="SAM" id="MobiDB-lite"/>
    </source>
</evidence>
<name>A0A815QXM6_9BILA</name>
<feature type="region of interest" description="Disordered" evidence="1">
    <location>
        <begin position="61"/>
        <end position="82"/>
    </location>
</feature>
<proteinExistence type="predicted"/>